<dbReference type="PANTHER" id="PTHR21047">
    <property type="entry name" value="DTDP-6-DEOXY-D-GLUCOSE-3,5 EPIMERASE"/>
    <property type="match status" value="1"/>
</dbReference>
<comment type="function">
    <text evidence="2 7">Catalyzes the epimerization of the C3' and C5'positions of dTDP-6-deoxy-D-xylo-4-hexulose, forming dTDP-6-deoxy-L-lyxo-4-hexulose.</text>
</comment>
<comment type="pathway">
    <text evidence="7">Carbohydrate biosynthesis; dTDP-L-rhamnose biosynthesis.</text>
</comment>
<accession>A0A1H3BXH4</accession>
<evidence type="ECO:0000256" key="7">
    <source>
        <dbReference type="RuleBase" id="RU364069"/>
    </source>
</evidence>
<evidence type="ECO:0000256" key="3">
    <source>
        <dbReference type="ARBA" id="ARBA00012098"/>
    </source>
</evidence>
<dbReference type="PANTHER" id="PTHR21047:SF2">
    <property type="entry name" value="THYMIDINE DIPHOSPHO-4-KETO-RHAMNOSE 3,5-EPIMERASE"/>
    <property type="match status" value="1"/>
</dbReference>
<comment type="subunit">
    <text evidence="7">Homodimer.</text>
</comment>
<protein>
    <recommendedName>
        <fullName evidence="4 7">dTDP-4-dehydrorhamnose 3,5-epimerase</fullName>
        <ecNumber evidence="3 7">5.1.3.13</ecNumber>
    </recommendedName>
    <alternativeName>
        <fullName evidence="7">Thymidine diphospho-4-keto-rhamnose 3,5-epimerase</fullName>
    </alternativeName>
</protein>
<dbReference type="EMBL" id="FNOW01000004">
    <property type="protein sequence ID" value="SDX46642.1"/>
    <property type="molecule type" value="Genomic_DNA"/>
</dbReference>
<evidence type="ECO:0000313" key="9">
    <source>
        <dbReference type="Proteomes" id="UP000198672"/>
    </source>
</evidence>
<dbReference type="InterPro" id="IPR000888">
    <property type="entry name" value="RmlC-like"/>
</dbReference>
<dbReference type="Pfam" id="PF00908">
    <property type="entry name" value="dTDP_sugar_isom"/>
    <property type="match status" value="1"/>
</dbReference>
<comment type="catalytic activity">
    <reaction evidence="1 7">
        <text>dTDP-4-dehydro-6-deoxy-alpha-D-glucose = dTDP-4-dehydro-beta-L-rhamnose</text>
        <dbReference type="Rhea" id="RHEA:16969"/>
        <dbReference type="ChEBI" id="CHEBI:57649"/>
        <dbReference type="ChEBI" id="CHEBI:62830"/>
        <dbReference type="EC" id="5.1.3.13"/>
    </reaction>
</comment>
<feature type="site" description="Participates in a stacking interaction with the thymidine ring of dTDP-4-oxo-6-deoxyglucose" evidence="6">
    <location>
        <position position="137"/>
    </location>
</feature>
<dbReference type="GO" id="GO:0019305">
    <property type="term" value="P:dTDP-rhamnose biosynthetic process"/>
    <property type="evidence" value="ECO:0007669"/>
    <property type="project" value="UniProtKB-UniRule"/>
</dbReference>
<dbReference type="RefSeq" id="WP_091331975.1">
    <property type="nucleotide sequence ID" value="NZ_FNOW01000004.1"/>
</dbReference>
<dbReference type="NCBIfam" id="TIGR01221">
    <property type="entry name" value="rmlC"/>
    <property type="match status" value="1"/>
</dbReference>
<evidence type="ECO:0000256" key="2">
    <source>
        <dbReference type="ARBA" id="ARBA00001997"/>
    </source>
</evidence>
<keyword evidence="9" id="KW-1185">Reference proteome</keyword>
<gene>
    <name evidence="8" type="ORF">SAMN05421644_10445</name>
</gene>
<keyword evidence="7" id="KW-0413">Isomerase</keyword>
<dbReference type="EC" id="5.1.3.13" evidence="3 7"/>
<feature type="active site" description="Proton acceptor" evidence="5">
    <location>
        <position position="62"/>
    </location>
</feature>
<dbReference type="GO" id="GO:0008830">
    <property type="term" value="F:dTDP-4-dehydrorhamnose 3,5-epimerase activity"/>
    <property type="evidence" value="ECO:0007669"/>
    <property type="project" value="UniProtKB-UniRule"/>
</dbReference>
<dbReference type="UniPathway" id="UPA00124"/>
<evidence type="ECO:0000313" key="8">
    <source>
        <dbReference type="EMBL" id="SDX46642.1"/>
    </source>
</evidence>
<evidence type="ECO:0000256" key="1">
    <source>
        <dbReference type="ARBA" id="ARBA00001298"/>
    </source>
</evidence>
<sequence length="186" mass="20650">MTATVIETAIPGVLILEPHVWGDERGYFLETYRANDYAACGIPPLVQDNQSFSRRGVLRGLHVQHPHAQGKLVQVLAGEVFDVAVDIRRGSPYFGQWVGVTLSGENKRQFWIPPGFAHGFLVTGEQALFVYKNTEYYSPATELSVRWDDPDLGIDWPLNGLTPELSAKDRDAACLCAIPLDRLPSL</sequence>
<dbReference type="SUPFAM" id="SSF51182">
    <property type="entry name" value="RmlC-like cupins"/>
    <property type="match status" value="1"/>
</dbReference>
<dbReference type="GO" id="GO:0000271">
    <property type="term" value="P:polysaccharide biosynthetic process"/>
    <property type="evidence" value="ECO:0007669"/>
    <property type="project" value="TreeGrafter"/>
</dbReference>
<name>A0A1H3BXH4_ALLWA</name>
<dbReference type="AlphaFoldDB" id="A0A1H3BXH4"/>
<evidence type="ECO:0000256" key="5">
    <source>
        <dbReference type="PIRSR" id="PIRSR600888-1"/>
    </source>
</evidence>
<dbReference type="OrthoDB" id="9800680at2"/>
<comment type="similarity">
    <text evidence="7">Belongs to the dTDP-4-dehydrorhamnose 3,5-epimerase family.</text>
</comment>
<feature type="active site" description="Proton donor" evidence="5">
    <location>
        <position position="131"/>
    </location>
</feature>
<dbReference type="GO" id="GO:0005829">
    <property type="term" value="C:cytosol"/>
    <property type="evidence" value="ECO:0007669"/>
    <property type="project" value="TreeGrafter"/>
</dbReference>
<dbReference type="InterPro" id="IPR014710">
    <property type="entry name" value="RmlC-like_jellyroll"/>
</dbReference>
<dbReference type="InterPro" id="IPR011051">
    <property type="entry name" value="RmlC_Cupin_sf"/>
</dbReference>
<organism evidence="8 9">
    <name type="scientific">Allochromatium warmingii</name>
    <name type="common">Chromatium warmingii</name>
    <dbReference type="NCBI Taxonomy" id="61595"/>
    <lineage>
        <taxon>Bacteria</taxon>
        <taxon>Pseudomonadati</taxon>
        <taxon>Pseudomonadota</taxon>
        <taxon>Gammaproteobacteria</taxon>
        <taxon>Chromatiales</taxon>
        <taxon>Chromatiaceae</taxon>
        <taxon>Allochromatium</taxon>
    </lineage>
</organism>
<dbReference type="CDD" id="cd00438">
    <property type="entry name" value="cupin_RmlC"/>
    <property type="match status" value="1"/>
</dbReference>
<evidence type="ECO:0000256" key="6">
    <source>
        <dbReference type="PIRSR" id="PIRSR600888-3"/>
    </source>
</evidence>
<dbReference type="STRING" id="61595.SAMN05421644_10445"/>
<dbReference type="Gene3D" id="2.60.120.10">
    <property type="entry name" value="Jelly Rolls"/>
    <property type="match status" value="1"/>
</dbReference>
<proteinExistence type="inferred from homology"/>
<dbReference type="Proteomes" id="UP000198672">
    <property type="component" value="Unassembled WGS sequence"/>
</dbReference>
<reference evidence="9" key="1">
    <citation type="submission" date="2016-10" db="EMBL/GenBank/DDBJ databases">
        <authorList>
            <person name="Varghese N."/>
            <person name="Submissions S."/>
        </authorList>
    </citation>
    <scope>NUCLEOTIDE SEQUENCE [LARGE SCALE GENOMIC DNA]</scope>
    <source>
        <strain evidence="9">DSM 173</strain>
    </source>
</reference>
<evidence type="ECO:0000256" key="4">
    <source>
        <dbReference type="ARBA" id="ARBA00019595"/>
    </source>
</evidence>